<dbReference type="Proteomes" id="UP000184499">
    <property type="component" value="Unassembled WGS sequence"/>
</dbReference>
<dbReference type="SUPFAM" id="SSF51735">
    <property type="entry name" value="NAD(P)-binding Rossmann-fold domains"/>
    <property type="match status" value="1"/>
</dbReference>
<accession>A0A1L9V0W2</accession>
<dbReference type="OMA" id="CMDEEVE"/>
<gene>
    <name evidence="1" type="ORF">ASPBRDRAFT_70828</name>
</gene>
<reference evidence="2" key="1">
    <citation type="journal article" date="2017" name="Genome Biol.">
        <title>Comparative genomics reveals high biological diversity and specific adaptations in the industrially and medically important fungal genus Aspergillus.</title>
        <authorList>
            <person name="de Vries R.P."/>
            <person name="Riley R."/>
            <person name="Wiebenga A."/>
            <person name="Aguilar-Osorio G."/>
            <person name="Amillis S."/>
            <person name="Uchima C.A."/>
            <person name="Anderluh G."/>
            <person name="Asadollahi M."/>
            <person name="Askin M."/>
            <person name="Barry K."/>
            <person name="Battaglia E."/>
            <person name="Bayram O."/>
            <person name="Benocci T."/>
            <person name="Braus-Stromeyer S.A."/>
            <person name="Caldana C."/>
            <person name="Canovas D."/>
            <person name="Cerqueira G.C."/>
            <person name="Chen F."/>
            <person name="Chen W."/>
            <person name="Choi C."/>
            <person name="Clum A."/>
            <person name="Dos Santos R.A."/>
            <person name="Damasio A.R."/>
            <person name="Diallinas G."/>
            <person name="Emri T."/>
            <person name="Fekete E."/>
            <person name="Flipphi M."/>
            <person name="Freyberg S."/>
            <person name="Gallo A."/>
            <person name="Gournas C."/>
            <person name="Habgood R."/>
            <person name="Hainaut M."/>
            <person name="Harispe M.L."/>
            <person name="Henrissat B."/>
            <person name="Hilden K.S."/>
            <person name="Hope R."/>
            <person name="Hossain A."/>
            <person name="Karabika E."/>
            <person name="Karaffa L."/>
            <person name="Karanyi Z."/>
            <person name="Krasevec N."/>
            <person name="Kuo A."/>
            <person name="Kusch H."/>
            <person name="LaButti K."/>
            <person name="Lagendijk E.L."/>
            <person name="Lapidus A."/>
            <person name="Levasseur A."/>
            <person name="Lindquist E."/>
            <person name="Lipzen A."/>
            <person name="Logrieco A.F."/>
            <person name="MacCabe A."/>
            <person name="Maekelae M.R."/>
            <person name="Malavazi I."/>
            <person name="Melin P."/>
            <person name="Meyer V."/>
            <person name="Mielnichuk N."/>
            <person name="Miskei M."/>
            <person name="Molnar A.P."/>
            <person name="Mule G."/>
            <person name="Ngan C.Y."/>
            <person name="Orejas M."/>
            <person name="Orosz E."/>
            <person name="Ouedraogo J.P."/>
            <person name="Overkamp K.M."/>
            <person name="Park H.-S."/>
            <person name="Perrone G."/>
            <person name="Piumi F."/>
            <person name="Punt P.J."/>
            <person name="Ram A.F."/>
            <person name="Ramon A."/>
            <person name="Rauscher S."/>
            <person name="Record E."/>
            <person name="Riano-Pachon D.M."/>
            <person name="Robert V."/>
            <person name="Roehrig J."/>
            <person name="Ruller R."/>
            <person name="Salamov A."/>
            <person name="Salih N.S."/>
            <person name="Samson R.A."/>
            <person name="Sandor E."/>
            <person name="Sanguinetti M."/>
            <person name="Schuetze T."/>
            <person name="Sepcic K."/>
            <person name="Shelest E."/>
            <person name="Sherlock G."/>
            <person name="Sophianopoulou V."/>
            <person name="Squina F.M."/>
            <person name="Sun H."/>
            <person name="Susca A."/>
            <person name="Todd R.B."/>
            <person name="Tsang A."/>
            <person name="Unkles S.E."/>
            <person name="van de Wiele N."/>
            <person name="van Rossen-Uffink D."/>
            <person name="Oliveira J.V."/>
            <person name="Vesth T.C."/>
            <person name="Visser J."/>
            <person name="Yu J.-H."/>
            <person name="Zhou M."/>
            <person name="Andersen M.R."/>
            <person name="Archer D.B."/>
            <person name="Baker S.E."/>
            <person name="Benoit I."/>
            <person name="Brakhage A.A."/>
            <person name="Braus G.H."/>
            <person name="Fischer R."/>
            <person name="Frisvad J.C."/>
            <person name="Goldman G.H."/>
            <person name="Houbraken J."/>
            <person name="Oakley B."/>
            <person name="Pocsi I."/>
            <person name="Scazzocchio C."/>
            <person name="Seiboth B."/>
            <person name="vanKuyk P.A."/>
            <person name="Wortman J."/>
            <person name="Dyer P.S."/>
            <person name="Grigoriev I.V."/>
        </authorList>
    </citation>
    <scope>NUCLEOTIDE SEQUENCE [LARGE SCALE GENOMIC DNA]</scope>
    <source>
        <strain evidence="2">CBS 101740 / IMI 381727 / IBT 21946</strain>
    </source>
</reference>
<evidence type="ECO:0008006" key="3">
    <source>
        <dbReference type="Google" id="ProtNLM"/>
    </source>
</evidence>
<dbReference type="EMBL" id="KV878679">
    <property type="protein sequence ID" value="OJJ77419.1"/>
    <property type="molecule type" value="Genomic_DNA"/>
</dbReference>
<dbReference type="GO" id="GO:0005737">
    <property type="term" value="C:cytoplasm"/>
    <property type="evidence" value="ECO:0007669"/>
    <property type="project" value="TreeGrafter"/>
</dbReference>
<sequence length="356" mass="38914">MTHNILITGGSGYLGGTMLARWKTANLPAYGQLYALVRSPDQAEAVKAYGAEPLFLNLDARDEVLQALCDRAITIVYYLIDVYKGDRQINLLEGLAQVKKKTGHEVHFLHTGGAKQFSSHVGMPTDRNISDLDPALYSLQRSAHGPHQFLSDSVKVNCDIIDTAEELGVHSYIFVPCAVFGKGEGFGNQVSIQDATIVQAAQKLRQVYKVDSGSPVWPVCHVADTAELYLQLLRKMLLGEKIGSGKNGYYLASSGLLAWDQIYSAISAALARRNIVDSDAVQDAREGTLDQMGQALDVEPSSVPVLLGGKCTFVSEHGKQIGWVPQYAPEEFVRCMDEEVERILDDLATNARASIR</sequence>
<proteinExistence type="predicted"/>
<evidence type="ECO:0000313" key="2">
    <source>
        <dbReference type="Proteomes" id="UP000184499"/>
    </source>
</evidence>
<dbReference type="Gene3D" id="3.40.50.720">
    <property type="entry name" value="NAD(P)-binding Rossmann-like Domain"/>
    <property type="match status" value="1"/>
</dbReference>
<dbReference type="RefSeq" id="XP_067484666.1">
    <property type="nucleotide sequence ID" value="XM_067629093.1"/>
</dbReference>
<dbReference type="GeneID" id="93581580"/>
<dbReference type="InterPro" id="IPR051783">
    <property type="entry name" value="NAD(P)-dependent_oxidoreduct"/>
</dbReference>
<evidence type="ECO:0000313" key="1">
    <source>
        <dbReference type="EMBL" id="OJJ77419.1"/>
    </source>
</evidence>
<dbReference type="InterPro" id="IPR036291">
    <property type="entry name" value="NAD(P)-bd_dom_sf"/>
</dbReference>
<dbReference type="AlphaFoldDB" id="A0A1L9V0W2"/>
<dbReference type="PANTHER" id="PTHR48079">
    <property type="entry name" value="PROTEIN YEEZ"/>
    <property type="match status" value="1"/>
</dbReference>
<dbReference type="GO" id="GO:0004029">
    <property type="term" value="F:aldehyde dehydrogenase (NAD+) activity"/>
    <property type="evidence" value="ECO:0007669"/>
    <property type="project" value="TreeGrafter"/>
</dbReference>
<dbReference type="OrthoDB" id="10262413at2759"/>
<dbReference type="PANTHER" id="PTHR48079:SF6">
    <property type="entry name" value="NAD(P)-BINDING DOMAIN-CONTAINING PROTEIN-RELATED"/>
    <property type="match status" value="1"/>
</dbReference>
<keyword evidence="2" id="KW-1185">Reference proteome</keyword>
<protein>
    <recommendedName>
        <fullName evidence="3">NAD-dependent epimerase/dehydratase domain-containing protein</fullName>
    </recommendedName>
</protein>
<dbReference type="VEuPathDB" id="FungiDB:ASPBRDRAFT_70828"/>
<name>A0A1L9V0W2_ASPBC</name>
<organism evidence="1 2">
    <name type="scientific">Aspergillus brasiliensis (strain CBS 101740 / IMI 381727 / IBT 21946)</name>
    <dbReference type="NCBI Taxonomy" id="767769"/>
    <lineage>
        <taxon>Eukaryota</taxon>
        <taxon>Fungi</taxon>
        <taxon>Dikarya</taxon>
        <taxon>Ascomycota</taxon>
        <taxon>Pezizomycotina</taxon>
        <taxon>Eurotiomycetes</taxon>
        <taxon>Eurotiomycetidae</taxon>
        <taxon>Eurotiales</taxon>
        <taxon>Aspergillaceae</taxon>
        <taxon>Aspergillus</taxon>
        <taxon>Aspergillus subgen. Circumdati</taxon>
    </lineage>
</organism>